<organism evidence="2 3">
    <name type="scientific">Hyunsoonleella jejuensis</name>
    <dbReference type="NCBI Taxonomy" id="419940"/>
    <lineage>
        <taxon>Bacteria</taxon>
        <taxon>Pseudomonadati</taxon>
        <taxon>Bacteroidota</taxon>
        <taxon>Flavobacteriia</taxon>
        <taxon>Flavobacteriales</taxon>
        <taxon>Flavobacteriaceae</taxon>
    </lineage>
</organism>
<feature type="transmembrane region" description="Helical" evidence="1">
    <location>
        <begin position="127"/>
        <end position="147"/>
    </location>
</feature>
<proteinExistence type="predicted"/>
<evidence type="ECO:0000313" key="3">
    <source>
        <dbReference type="Proteomes" id="UP000198999"/>
    </source>
</evidence>
<evidence type="ECO:0000256" key="1">
    <source>
        <dbReference type="SAM" id="Phobius"/>
    </source>
</evidence>
<dbReference type="OrthoDB" id="709028at2"/>
<gene>
    <name evidence="2" type="ORF">SAMN05421824_2047</name>
</gene>
<reference evidence="2 3" key="1">
    <citation type="submission" date="2016-10" db="EMBL/GenBank/DDBJ databases">
        <authorList>
            <person name="de Groot N.N."/>
        </authorList>
    </citation>
    <scope>NUCLEOTIDE SEQUENCE [LARGE SCALE GENOMIC DNA]</scope>
    <source>
        <strain evidence="2 3">DSM 21035</strain>
    </source>
</reference>
<dbReference type="EMBL" id="FOFN01000002">
    <property type="protein sequence ID" value="SEQ58873.1"/>
    <property type="molecule type" value="Genomic_DNA"/>
</dbReference>
<keyword evidence="1" id="KW-1133">Transmembrane helix</keyword>
<feature type="transmembrane region" description="Helical" evidence="1">
    <location>
        <begin position="167"/>
        <end position="187"/>
    </location>
</feature>
<dbReference type="Proteomes" id="UP000198999">
    <property type="component" value="Unassembled WGS sequence"/>
</dbReference>
<protein>
    <submittedName>
        <fullName evidence="2">Uncharacterized protein</fullName>
    </submittedName>
</protein>
<dbReference type="RefSeq" id="WP_092579099.1">
    <property type="nucleotide sequence ID" value="NZ_FOFN01000002.1"/>
</dbReference>
<name>A0A1H9H9C6_9FLAO</name>
<dbReference type="AlphaFoldDB" id="A0A1H9H9C6"/>
<keyword evidence="3" id="KW-1185">Reference proteome</keyword>
<accession>A0A1H9H9C6</accession>
<sequence>MDGLDLLKKDWNKQPEDKKFSVKDIYTMLHKKSSSIVKTLFYISIAELVFWIIINAVPYFCSQSYKERLEAIYTNDQVFTILTILSYGVIVVFIFLLYKSYKSISVTDSAKKLMESILKTRKVVKYYVLYNLVMAGVSMVIGFYYAFHNDSEMAENLSHLNDKQMLVALAVIIVFTAVFILMIWLFYKLIYGLLLKRLNKNYKELKKLDED</sequence>
<feature type="transmembrane region" description="Helical" evidence="1">
    <location>
        <begin position="39"/>
        <end position="58"/>
    </location>
</feature>
<dbReference type="STRING" id="419940.SAMN05421824_2047"/>
<feature type="transmembrane region" description="Helical" evidence="1">
    <location>
        <begin position="78"/>
        <end position="98"/>
    </location>
</feature>
<keyword evidence="1" id="KW-0812">Transmembrane</keyword>
<evidence type="ECO:0000313" key="2">
    <source>
        <dbReference type="EMBL" id="SEQ58873.1"/>
    </source>
</evidence>
<keyword evidence="1" id="KW-0472">Membrane</keyword>